<dbReference type="Pfam" id="PF04263">
    <property type="entry name" value="TPK_catalytic"/>
    <property type="match status" value="1"/>
</dbReference>
<evidence type="ECO:0000256" key="1">
    <source>
        <dbReference type="ARBA" id="ARBA00005078"/>
    </source>
</evidence>
<evidence type="ECO:0000256" key="6">
    <source>
        <dbReference type="ARBA" id="ARBA00022840"/>
    </source>
</evidence>
<dbReference type="OrthoDB" id="25149at2759"/>
<comment type="pathway">
    <text evidence="1">Cofactor biosynthesis; thiamine diphosphate biosynthesis; thiamine diphosphate from thiamine: step 1/1.</text>
</comment>
<dbReference type="Proteomes" id="UP000234585">
    <property type="component" value="Unassembled WGS sequence"/>
</dbReference>
<proteinExistence type="inferred from homology"/>
<dbReference type="GeneID" id="36527625"/>
<evidence type="ECO:0000256" key="3">
    <source>
        <dbReference type="ARBA" id="ARBA00022679"/>
    </source>
</evidence>
<evidence type="ECO:0000256" key="7">
    <source>
        <dbReference type="SAM" id="MobiDB-lite"/>
    </source>
</evidence>
<dbReference type="Pfam" id="PF04265">
    <property type="entry name" value="TPK_B1_binding"/>
    <property type="match status" value="1"/>
</dbReference>
<gene>
    <name evidence="9" type="ORF">BDW47DRAFT_97652</name>
</gene>
<evidence type="ECO:0000313" key="10">
    <source>
        <dbReference type="Proteomes" id="UP000234585"/>
    </source>
</evidence>
<keyword evidence="6" id="KW-0067">ATP-binding</keyword>
<evidence type="ECO:0000256" key="4">
    <source>
        <dbReference type="ARBA" id="ARBA00022741"/>
    </source>
</evidence>
<evidence type="ECO:0000313" key="9">
    <source>
        <dbReference type="EMBL" id="PLB42679.1"/>
    </source>
</evidence>
<dbReference type="GO" id="GO:0006772">
    <property type="term" value="P:thiamine metabolic process"/>
    <property type="evidence" value="ECO:0007669"/>
    <property type="project" value="InterPro"/>
</dbReference>
<accession>A0A2I2FPY5</accession>
<dbReference type="RefSeq" id="XP_024676691.1">
    <property type="nucleotide sequence ID" value="XM_024820465.1"/>
</dbReference>
<dbReference type="SUPFAM" id="SSF63999">
    <property type="entry name" value="Thiamin pyrophosphokinase, catalytic domain"/>
    <property type="match status" value="1"/>
</dbReference>
<dbReference type="STRING" id="41067.A0A2I2FPY5"/>
<dbReference type="GO" id="GO:0009229">
    <property type="term" value="P:thiamine diphosphate biosynthetic process"/>
    <property type="evidence" value="ECO:0007669"/>
    <property type="project" value="UniProtKB-UniPathway"/>
</dbReference>
<dbReference type="Gene3D" id="3.40.50.10240">
    <property type="entry name" value="Thiamin pyrophosphokinase, catalytic domain"/>
    <property type="match status" value="1"/>
</dbReference>
<dbReference type="UniPathway" id="UPA00060">
    <property type="reaction ID" value="UER00597"/>
</dbReference>
<dbReference type="GO" id="GO:0004788">
    <property type="term" value="F:thiamine diphosphokinase activity"/>
    <property type="evidence" value="ECO:0007669"/>
    <property type="project" value="InterPro"/>
</dbReference>
<keyword evidence="3" id="KW-0808">Transferase</keyword>
<keyword evidence="10" id="KW-1185">Reference proteome</keyword>
<reference evidence="9 10" key="1">
    <citation type="submission" date="2017-12" db="EMBL/GenBank/DDBJ databases">
        <authorList>
            <consortium name="DOE Joint Genome Institute"/>
            <person name="Haridas S."/>
            <person name="Kjaerbolling I."/>
            <person name="Vesth T.C."/>
            <person name="Frisvad J.C."/>
            <person name="Nybo J.L."/>
            <person name="Theobald S."/>
            <person name="Kuo A."/>
            <person name="Bowyer P."/>
            <person name="Matsuda Y."/>
            <person name="Mondo S."/>
            <person name="Lyhne E.K."/>
            <person name="Kogle M.E."/>
            <person name="Clum A."/>
            <person name="Lipzen A."/>
            <person name="Salamov A."/>
            <person name="Ngan C.Y."/>
            <person name="Daum C."/>
            <person name="Chiniquy J."/>
            <person name="Barry K."/>
            <person name="LaButti K."/>
            <person name="Simmons B.A."/>
            <person name="Magnuson J.K."/>
            <person name="Mortensen U.H."/>
            <person name="Larsen T.O."/>
            <person name="Grigoriev I.V."/>
            <person name="Baker S.E."/>
            <person name="Andersen M.R."/>
            <person name="Nordberg H.P."/>
            <person name="Cantor M.N."/>
            <person name="Hua S.X."/>
        </authorList>
    </citation>
    <scope>NUCLEOTIDE SEQUENCE [LARGE SCALE GENOMIC DNA]</scope>
    <source>
        <strain evidence="9 10">CBS 102.13</strain>
    </source>
</reference>
<dbReference type="CDD" id="cd07995">
    <property type="entry name" value="TPK"/>
    <property type="match status" value="1"/>
</dbReference>
<dbReference type="PANTHER" id="PTHR13622:SF8">
    <property type="entry name" value="THIAMIN PYROPHOSPHOKINASE 1"/>
    <property type="match status" value="1"/>
</dbReference>
<dbReference type="PIRSF" id="PIRSF031057">
    <property type="entry name" value="Thiamin_pyrophosphokinase"/>
    <property type="match status" value="1"/>
</dbReference>
<dbReference type="GO" id="GO:0005524">
    <property type="term" value="F:ATP binding"/>
    <property type="evidence" value="ECO:0007669"/>
    <property type="project" value="UniProtKB-KW"/>
</dbReference>
<dbReference type="EMBL" id="KZ559117">
    <property type="protein sequence ID" value="PLB42679.1"/>
    <property type="molecule type" value="Genomic_DNA"/>
</dbReference>
<dbReference type="InterPro" id="IPR036371">
    <property type="entry name" value="TPK_B1-bd_sf"/>
</dbReference>
<evidence type="ECO:0000256" key="5">
    <source>
        <dbReference type="ARBA" id="ARBA00022777"/>
    </source>
</evidence>
<feature type="region of interest" description="Disordered" evidence="7">
    <location>
        <begin position="225"/>
        <end position="255"/>
    </location>
</feature>
<feature type="compositionally biased region" description="Low complexity" evidence="7">
    <location>
        <begin position="177"/>
        <end position="190"/>
    </location>
</feature>
<dbReference type="AlphaFoldDB" id="A0A2I2FPY5"/>
<dbReference type="GO" id="GO:0016301">
    <property type="term" value="F:kinase activity"/>
    <property type="evidence" value="ECO:0007669"/>
    <property type="project" value="UniProtKB-KW"/>
</dbReference>
<dbReference type="SUPFAM" id="SSF63862">
    <property type="entry name" value="Thiamin pyrophosphokinase, substrate-binding domain"/>
    <property type="match status" value="1"/>
</dbReference>
<dbReference type="InterPro" id="IPR006282">
    <property type="entry name" value="Thi_PPkinase"/>
</dbReference>
<dbReference type="InterPro" id="IPR007373">
    <property type="entry name" value="Thiamin_PyroPKinase_B1-bd"/>
</dbReference>
<comment type="similarity">
    <text evidence="2">Belongs to the thiamine pyrophosphokinase family.</text>
</comment>
<dbReference type="GO" id="GO:0030975">
    <property type="term" value="F:thiamine binding"/>
    <property type="evidence" value="ECO:0007669"/>
    <property type="project" value="InterPro"/>
</dbReference>
<organism evidence="9 10">
    <name type="scientific">Aspergillus candidus</name>
    <dbReference type="NCBI Taxonomy" id="41067"/>
    <lineage>
        <taxon>Eukaryota</taxon>
        <taxon>Fungi</taxon>
        <taxon>Dikarya</taxon>
        <taxon>Ascomycota</taxon>
        <taxon>Pezizomycotina</taxon>
        <taxon>Eurotiomycetes</taxon>
        <taxon>Eurotiomycetidae</taxon>
        <taxon>Eurotiales</taxon>
        <taxon>Aspergillaceae</taxon>
        <taxon>Aspergillus</taxon>
        <taxon>Aspergillus subgen. Circumdati</taxon>
    </lineage>
</organism>
<dbReference type="PANTHER" id="PTHR13622">
    <property type="entry name" value="THIAMIN PYROPHOSPHOKINASE"/>
    <property type="match status" value="1"/>
</dbReference>
<feature type="region of interest" description="Disordered" evidence="7">
    <location>
        <begin position="177"/>
        <end position="207"/>
    </location>
</feature>
<name>A0A2I2FPY5_ASPCN</name>
<dbReference type="InterPro" id="IPR016966">
    <property type="entry name" value="Thiamin_pyrophosphokinase_euk"/>
</dbReference>
<dbReference type="InterPro" id="IPR036759">
    <property type="entry name" value="TPK_catalytic_sf"/>
</dbReference>
<dbReference type="SMART" id="SM00983">
    <property type="entry name" value="TPK_B1_binding"/>
    <property type="match status" value="1"/>
</dbReference>
<protein>
    <submittedName>
        <fullName evidence="9">Thiamine pyrophosphokinase</fullName>
    </submittedName>
</protein>
<feature type="domain" description="Thiamin pyrophosphokinase thiamin-binding" evidence="8">
    <location>
        <begin position="223"/>
        <end position="318"/>
    </location>
</feature>
<evidence type="ECO:0000256" key="2">
    <source>
        <dbReference type="ARBA" id="ARBA00006785"/>
    </source>
</evidence>
<dbReference type="InterPro" id="IPR007371">
    <property type="entry name" value="TPK_catalytic"/>
</dbReference>
<sequence length="331" mass="36654">MEWDPTQFFRTDDDPPAPFALLVLNQPINENAFGVLAGRARAIVCADGGANHFYEMMKGHDKEDTDLPTLIIGDLDSIKPHVRSHYEKHGVSIVHDADQYSTDFTKALKYLRSHEGDFLPSQSSSSPSSAAEKAEAAAAAAAAEEEKPSLSILIMGGLGGRVDQAFSQIHHLYLMTQEEQQQQQQQSTTQKDAASPTERPRKRKRNNLYLISSESITFILQPGQNKISTPRTNRPHHPPTTTTTTTTQERKPAPEEKEDYLLEENIGIIPLSGPARITTHGLQWDVTDWKTEIGGQLSTSNHVRADMVEIHVDGVAVLVTVELAGRFKRSI</sequence>
<dbReference type="Gene3D" id="2.60.120.320">
    <property type="entry name" value="Thiamin pyrophosphokinase, thiamin-binding domain"/>
    <property type="match status" value="1"/>
</dbReference>
<keyword evidence="5 9" id="KW-0418">Kinase</keyword>
<keyword evidence="4" id="KW-0547">Nucleotide-binding</keyword>
<evidence type="ECO:0000259" key="8">
    <source>
        <dbReference type="SMART" id="SM00983"/>
    </source>
</evidence>
<feature type="non-terminal residue" evidence="9">
    <location>
        <position position="331"/>
    </location>
</feature>